<dbReference type="SUPFAM" id="SSF51261">
    <property type="entry name" value="Duplicated hybrid motif"/>
    <property type="match status" value="1"/>
</dbReference>
<dbReference type="Pfam" id="PF01551">
    <property type="entry name" value="Peptidase_M23"/>
    <property type="match status" value="1"/>
</dbReference>
<dbReference type="EMBL" id="CAJRAU010000004">
    <property type="protein sequence ID" value="CAG5070644.1"/>
    <property type="molecule type" value="Genomic_DNA"/>
</dbReference>
<sequence length="256" mass="28937">MFLMTVKRVAGLLLIVSISAFINESESSTPLADYCAAFNQVQLDIRDGAISPDSARNAFSEIMRNIRKIVKPDTCRGIDSAYFVYPVESYLPRESVGSRGRGFRPNGFDLFDREVAGSHPAHDLFVRDKDQDNLDDRTWKPINVLSFSSGIVLATETGWKYDSELRGGNWIWVYDPCLDGLFYYAHNNIVEVQPGQSIKAGDKIAEMGRSGYNAYKKRSPTHVHLMYLQLDSLGMPEPYDTYEWLLQAVVKSDPEM</sequence>
<dbReference type="CDD" id="cd12797">
    <property type="entry name" value="M23_peptidase"/>
    <property type="match status" value="1"/>
</dbReference>
<evidence type="ECO:0000259" key="2">
    <source>
        <dbReference type="Pfam" id="PF01551"/>
    </source>
</evidence>
<proteinExistence type="predicted"/>
<keyword evidence="4" id="KW-1185">Reference proteome</keyword>
<feature type="signal peptide" evidence="1">
    <location>
        <begin position="1"/>
        <end position="22"/>
    </location>
</feature>
<reference evidence="3 4" key="1">
    <citation type="submission" date="2021-04" db="EMBL/GenBank/DDBJ databases">
        <authorList>
            <person name="Rodrigo-Torres L."/>
            <person name="Arahal R. D."/>
            <person name="Lucena T."/>
        </authorList>
    </citation>
    <scope>NUCLEOTIDE SEQUENCE [LARGE SCALE GENOMIC DNA]</scope>
    <source>
        <strain evidence="3 4">CECT 9623</strain>
    </source>
</reference>
<dbReference type="InterPro" id="IPR011055">
    <property type="entry name" value="Dup_hybrid_motif"/>
</dbReference>
<comment type="caution">
    <text evidence="3">The sequence shown here is derived from an EMBL/GenBank/DDBJ whole genome shotgun (WGS) entry which is preliminary data.</text>
</comment>
<organism evidence="3 4">
    <name type="scientific">Dyadobacter linearis</name>
    <dbReference type="NCBI Taxonomy" id="2823330"/>
    <lineage>
        <taxon>Bacteria</taxon>
        <taxon>Pseudomonadati</taxon>
        <taxon>Bacteroidota</taxon>
        <taxon>Cytophagia</taxon>
        <taxon>Cytophagales</taxon>
        <taxon>Spirosomataceae</taxon>
        <taxon>Dyadobacter</taxon>
    </lineage>
</organism>
<feature type="chain" id="PRO_5046845814" description="M23ase beta-sheet core domain-containing protein" evidence="1">
    <location>
        <begin position="23"/>
        <end position="256"/>
    </location>
</feature>
<dbReference type="InterPro" id="IPR016047">
    <property type="entry name" value="M23ase_b-sheet_dom"/>
</dbReference>
<evidence type="ECO:0000313" key="4">
    <source>
        <dbReference type="Proteomes" id="UP000679725"/>
    </source>
</evidence>
<protein>
    <recommendedName>
        <fullName evidence="2">M23ase beta-sheet core domain-containing protein</fullName>
    </recommendedName>
</protein>
<evidence type="ECO:0000313" key="3">
    <source>
        <dbReference type="EMBL" id="CAG5070644.1"/>
    </source>
</evidence>
<keyword evidence="1" id="KW-0732">Signal</keyword>
<dbReference type="Gene3D" id="2.70.70.10">
    <property type="entry name" value="Glucose Permease (Domain IIA)"/>
    <property type="match status" value="1"/>
</dbReference>
<feature type="domain" description="M23ase beta-sheet core" evidence="2">
    <location>
        <begin position="144"/>
        <end position="225"/>
    </location>
</feature>
<accession>A0ABM8USD2</accession>
<dbReference type="Proteomes" id="UP000679725">
    <property type="component" value="Unassembled WGS sequence"/>
</dbReference>
<name>A0ABM8USD2_9BACT</name>
<evidence type="ECO:0000256" key="1">
    <source>
        <dbReference type="SAM" id="SignalP"/>
    </source>
</evidence>
<gene>
    <name evidence="3" type="ORF">DYBT9623_03189</name>
</gene>